<evidence type="ECO:0000256" key="1">
    <source>
        <dbReference type="SAM" id="MobiDB-lite"/>
    </source>
</evidence>
<dbReference type="EMBL" id="JAGTJQ010000003">
    <property type="protein sequence ID" value="KAH7035121.1"/>
    <property type="molecule type" value="Genomic_DNA"/>
</dbReference>
<gene>
    <name evidence="2" type="ORF">B0I36DRAFT_346956</name>
</gene>
<dbReference type="OrthoDB" id="5387895at2759"/>
<proteinExistence type="predicted"/>
<sequence>MSMESPTRRMNLLSIAEMPLSHLHAQGRELDVQVGALDDDGNTILSPAGLLYSMKNLSRQEKDDFNETFFTEDIDAFQMVLHDYSMLQDTAKFEVLELTRHTISIPASRGAEPRISSCNKCGTSAHRCRAGLWLLDQIAGQVMGNTVEPLVMSAKGYAEELGDIFEAITDHDIDTLANGLQCNDTYRSWGPVPRRVQESREILASLHQTPVKMYRQDLYGPGDDDDDIVQQNDLEKTIFRMLLHNDQFFKYFLSVTKPDRCVNNPFRKLQHKAECIVAKYVARASDADTQSIGPEKSRHARWCAKSLKAVVKNIRVILTTDSEPLEDWLLDSAAEALIHILDKLVELNVGMNPNTPSGRDLNLFSWLMGEADSDFIVDILHGLIPKEILVLHEEKLLDIRDRLQGVPQSWYDKFCKLIDTDRRSRAPPKTPAKHKRGSDDDERSAKRAK</sequence>
<evidence type="ECO:0000313" key="3">
    <source>
        <dbReference type="Proteomes" id="UP000756346"/>
    </source>
</evidence>
<reference evidence="2" key="1">
    <citation type="journal article" date="2021" name="Nat. Commun.">
        <title>Genetic determinants of endophytism in the Arabidopsis root mycobiome.</title>
        <authorList>
            <person name="Mesny F."/>
            <person name="Miyauchi S."/>
            <person name="Thiergart T."/>
            <person name="Pickel B."/>
            <person name="Atanasova L."/>
            <person name="Karlsson M."/>
            <person name="Huettel B."/>
            <person name="Barry K.W."/>
            <person name="Haridas S."/>
            <person name="Chen C."/>
            <person name="Bauer D."/>
            <person name="Andreopoulos W."/>
            <person name="Pangilinan J."/>
            <person name="LaButti K."/>
            <person name="Riley R."/>
            <person name="Lipzen A."/>
            <person name="Clum A."/>
            <person name="Drula E."/>
            <person name="Henrissat B."/>
            <person name="Kohler A."/>
            <person name="Grigoriev I.V."/>
            <person name="Martin F.M."/>
            <person name="Hacquard S."/>
        </authorList>
    </citation>
    <scope>NUCLEOTIDE SEQUENCE</scope>
    <source>
        <strain evidence="2">MPI-CAGE-CH-0230</strain>
    </source>
</reference>
<dbReference type="RefSeq" id="XP_046015214.1">
    <property type="nucleotide sequence ID" value="XM_046156516.1"/>
</dbReference>
<keyword evidence="3" id="KW-1185">Reference proteome</keyword>
<feature type="region of interest" description="Disordered" evidence="1">
    <location>
        <begin position="422"/>
        <end position="449"/>
    </location>
</feature>
<evidence type="ECO:0000313" key="2">
    <source>
        <dbReference type="EMBL" id="KAH7035121.1"/>
    </source>
</evidence>
<dbReference type="AlphaFoldDB" id="A0A9P8YB34"/>
<name>A0A9P8YB34_9PEZI</name>
<protein>
    <submittedName>
        <fullName evidence="2">Uncharacterized protein</fullName>
    </submittedName>
</protein>
<organism evidence="2 3">
    <name type="scientific">Microdochium trichocladiopsis</name>
    <dbReference type="NCBI Taxonomy" id="1682393"/>
    <lineage>
        <taxon>Eukaryota</taxon>
        <taxon>Fungi</taxon>
        <taxon>Dikarya</taxon>
        <taxon>Ascomycota</taxon>
        <taxon>Pezizomycotina</taxon>
        <taxon>Sordariomycetes</taxon>
        <taxon>Xylariomycetidae</taxon>
        <taxon>Xylariales</taxon>
        <taxon>Microdochiaceae</taxon>
        <taxon>Microdochium</taxon>
    </lineage>
</organism>
<comment type="caution">
    <text evidence="2">The sequence shown here is derived from an EMBL/GenBank/DDBJ whole genome shotgun (WGS) entry which is preliminary data.</text>
</comment>
<dbReference type="GeneID" id="70186062"/>
<dbReference type="Proteomes" id="UP000756346">
    <property type="component" value="Unassembled WGS sequence"/>
</dbReference>
<accession>A0A9P8YB34</accession>